<protein>
    <submittedName>
        <fullName evidence="10">Alkaline phosphatase</fullName>
    </submittedName>
</protein>
<feature type="binding site" evidence="8">
    <location>
        <position position="292"/>
    </location>
    <ligand>
        <name>Zn(2+)</name>
        <dbReference type="ChEBI" id="CHEBI:29105"/>
        <label>2</label>
    </ligand>
</feature>
<dbReference type="AlphaFoldDB" id="A0A2K1PBC6"/>
<dbReference type="InterPro" id="IPR001952">
    <property type="entry name" value="Alkaline_phosphatase"/>
</dbReference>
<dbReference type="PANTHER" id="PTHR11596">
    <property type="entry name" value="ALKALINE PHOSPHATASE"/>
    <property type="match status" value="1"/>
</dbReference>
<gene>
    <name evidence="10" type="ORF">X927_03600</name>
</gene>
<evidence type="ECO:0000256" key="3">
    <source>
        <dbReference type="ARBA" id="ARBA00022723"/>
    </source>
</evidence>
<feature type="active site" description="Phosphoserine intermediate" evidence="7">
    <location>
        <position position="73"/>
    </location>
</feature>
<dbReference type="InterPro" id="IPR018299">
    <property type="entry name" value="Alkaline_phosphatase_AS"/>
</dbReference>
<evidence type="ECO:0000256" key="4">
    <source>
        <dbReference type="ARBA" id="ARBA00022801"/>
    </source>
</evidence>
<dbReference type="Gene3D" id="3.40.720.10">
    <property type="entry name" value="Alkaline Phosphatase, subunit A"/>
    <property type="match status" value="1"/>
</dbReference>
<comment type="cofactor">
    <cofactor evidence="8">
        <name>Zn(2+)</name>
        <dbReference type="ChEBI" id="CHEBI:29105"/>
    </cofactor>
    <text evidence="8">Binds 2 Zn(2+) ions.</text>
</comment>
<dbReference type="RefSeq" id="WP_169925118.1">
    <property type="nucleotide sequence ID" value="NZ_AZRN01000012.1"/>
</dbReference>
<feature type="binding site" evidence="8">
    <location>
        <position position="32"/>
    </location>
    <ligand>
        <name>Zn(2+)</name>
        <dbReference type="ChEBI" id="CHEBI:29105"/>
        <label>2</label>
    </ligand>
</feature>
<feature type="binding site" evidence="8">
    <location>
        <position position="126"/>
    </location>
    <ligand>
        <name>Mg(2+)</name>
        <dbReference type="ChEBI" id="CHEBI:18420"/>
    </ligand>
</feature>
<keyword evidence="5 8" id="KW-0862">Zinc</keyword>
<name>A0A2K1PBC6_9BACT</name>
<keyword evidence="6 8" id="KW-0460">Magnesium</keyword>
<evidence type="ECO:0000313" key="10">
    <source>
        <dbReference type="EMBL" id="PNS00100.1"/>
    </source>
</evidence>
<dbReference type="GO" id="GO:0046872">
    <property type="term" value="F:metal ion binding"/>
    <property type="evidence" value="ECO:0007669"/>
    <property type="project" value="UniProtKB-KW"/>
</dbReference>
<dbReference type="Pfam" id="PF00245">
    <property type="entry name" value="Alk_phosphatase"/>
    <property type="match status" value="1"/>
</dbReference>
<comment type="caution">
    <text evidence="10">The sequence shown here is derived from an EMBL/GenBank/DDBJ whole genome shotgun (WGS) entry which is preliminary data.</text>
</comment>
<feature type="binding site" evidence="8">
    <location>
        <position position="379"/>
    </location>
    <ligand>
        <name>Zn(2+)</name>
        <dbReference type="ChEBI" id="CHEBI:29105"/>
        <label>2</label>
    </ligand>
</feature>
<keyword evidence="3 8" id="KW-0479">Metal-binding</keyword>
<evidence type="ECO:0000256" key="8">
    <source>
        <dbReference type="PIRSR" id="PIRSR601952-2"/>
    </source>
</evidence>
<evidence type="ECO:0000256" key="5">
    <source>
        <dbReference type="ARBA" id="ARBA00022833"/>
    </source>
</evidence>
<proteinExistence type="inferred from homology"/>
<keyword evidence="4" id="KW-0378">Hydrolase</keyword>
<feature type="binding site" evidence="8">
    <location>
        <position position="250"/>
    </location>
    <ligand>
        <name>Zn(2+)</name>
        <dbReference type="ChEBI" id="CHEBI:29105"/>
        <label>2</label>
    </ligand>
</feature>
<dbReference type="PANTHER" id="PTHR11596:SF5">
    <property type="entry name" value="ALKALINE PHOSPHATASE"/>
    <property type="match status" value="1"/>
</dbReference>
<accession>A0A2K1PBC6</accession>
<dbReference type="PRINTS" id="PR00113">
    <property type="entry name" value="ALKPHPHTASE"/>
</dbReference>
<comment type="cofactor">
    <cofactor evidence="8">
        <name>Mg(2+)</name>
        <dbReference type="ChEBI" id="CHEBI:18420"/>
    </cofactor>
    <text evidence="8">Binds 1 Mg(2+) ion.</text>
</comment>
<keyword evidence="11" id="KW-1185">Reference proteome</keyword>
<evidence type="ECO:0000313" key="11">
    <source>
        <dbReference type="Proteomes" id="UP000236604"/>
    </source>
</evidence>
<dbReference type="EMBL" id="AZRN01000012">
    <property type="protein sequence ID" value="PNS00100.1"/>
    <property type="molecule type" value="Genomic_DNA"/>
</dbReference>
<feature type="binding site" evidence="8">
    <location>
        <position position="254"/>
    </location>
    <ligand>
        <name>Zn(2+)</name>
        <dbReference type="ChEBI" id="CHEBI:29105"/>
        <label>2</label>
    </ligand>
</feature>
<dbReference type="CDD" id="cd16012">
    <property type="entry name" value="ALP"/>
    <property type="match status" value="1"/>
</dbReference>
<dbReference type="Gene3D" id="1.10.60.40">
    <property type="match status" value="1"/>
</dbReference>
<feature type="binding site" evidence="8">
    <location>
        <position position="293"/>
    </location>
    <ligand>
        <name>Zn(2+)</name>
        <dbReference type="ChEBI" id="CHEBI:29105"/>
        <label>2</label>
    </ligand>
</feature>
<sequence length="427" mass="46442">MKKGILLVMLVLVVSLLSFAGDVKNVIFLIGDGMGPNQMLLSAYLEGRELYMMQMPYTGYAITYSADSNVTDSAAAGTALASGYKTDNGFIGMLPEGEVVPTIAEVLAEQGYKTGIVATSRITHATPAAYYGHVLDRDEEDKLAEQLVNSNLTVVLGGGWRNFDPTRRADRKDLISVAKGNGFDYITTKQELMAYSGEKVLGLFASSHMNSVTERTHAEPLLPEMTDKAIEILSKDDAPFFLMVEGSQIDWEGHDNDAFGIWKETVEFDEAVKVALDFAKENPDTLVVVTADHETGGLGLSTGGYTMDLEMVRNYQKTTDWVVGNSQNMEELKSNVKEYYGFDLSEEEVAYLEAAGNKIEALAEITSARASIGWTTHDHTGALVPVVAFGPGAEKFVGIMDNTDLPRKIASLVGVELSYPLVNVPNN</sequence>
<dbReference type="SMART" id="SM00098">
    <property type="entry name" value="alkPPc"/>
    <property type="match status" value="1"/>
</dbReference>
<evidence type="ECO:0000256" key="7">
    <source>
        <dbReference type="PIRSR" id="PIRSR601952-1"/>
    </source>
</evidence>
<feature type="binding site" evidence="8">
    <location>
        <position position="245"/>
    </location>
    <ligand>
        <name>Mg(2+)</name>
        <dbReference type="ChEBI" id="CHEBI:18420"/>
    </ligand>
</feature>
<evidence type="ECO:0000256" key="6">
    <source>
        <dbReference type="ARBA" id="ARBA00022842"/>
    </source>
</evidence>
<dbReference type="InterPro" id="IPR017850">
    <property type="entry name" value="Alkaline_phosphatase_core_sf"/>
</dbReference>
<dbReference type="PROSITE" id="PS00123">
    <property type="entry name" value="ALKALINE_PHOSPHATASE"/>
    <property type="match status" value="1"/>
</dbReference>
<keyword evidence="2" id="KW-0597">Phosphoprotein</keyword>
<dbReference type="Proteomes" id="UP000236604">
    <property type="component" value="Unassembled WGS sequence"/>
</dbReference>
<evidence type="ECO:0000256" key="1">
    <source>
        <dbReference type="ARBA" id="ARBA00005984"/>
    </source>
</evidence>
<evidence type="ECO:0000256" key="2">
    <source>
        <dbReference type="ARBA" id="ARBA00022553"/>
    </source>
</evidence>
<feature type="binding site" evidence="8">
    <location>
        <position position="32"/>
    </location>
    <ligand>
        <name>Mg(2+)</name>
        <dbReference type="ChEBI" id="CHEBI:18420"/>
    </ligand>
</feature>
<dbReference type="GO" id="GO:0004035">
    <property type="term" value="F:alkaline phosphatase activity"/>
    <property type="evidence" value="ECO:0007669"/>
    <property type="project" value="TreeGrafter"/>
</dbReference>
<evidence type="ECO:0000256" key="9">
    <source>
        <dbReference type="RuleBase" id="RU003946"/>
    </source>
</evidence>
<feature type="binding site" evidence="8">
    <location>
        <position position="124"/>
    </location>
    <ligand>
        <name>Mg(2+)</name>
        <dbReference type="ChEBI" id="CHEBI:18420"/>
    </ligand>
</feature>
<organism evidence="10 11">
    <name type="scientific">Petrotoga mexicana DSM 14811</name>
    <dbReference type="NCBI Taxonomy" id="1122954"/>
    <lineage>
        <taxon>Bacteria</taxon>
        <taxon>Thermotogati</taxon>
        <taxon>Thermotogota</taxon>
        <taxon>Thermotogae</taxon>
        <taxon>Petrotogales</taxon>
        <taxon>Petrotogaceae</taxon>
        <taxon>Petrotoga</taxon>
    </lineage>
</organism>
<dbReference type="SUPFAM" id="SSF53649">
    <property type="entry name" value="Alkaline phosphatase-like"/>
    <property type="match status" value="1"/>
</dbReference>
<reference evidence="10 11" key="1">
    <citation type="submission" date="2013-12" db="EMBL/GenBank/DDBJ databases">
        <title>Comparative genomics of Petrotoga isolates.</title>
        <authorList>
            <person name="Nesbo C.L."/>
            <person name="Charchuk R."/>
            <person name="Chow K."/>
        </authorList>
    </citation>
    <scope>NUCLEOTIDE SEQUENCE [LARGE SCALE GENOMIC DNA]</scope>
    <source>
        <strain evidence="10 11">DSM 14811</strain>
    </source>
</reference>
<comment type="similarity">
    <text evidence="1 9">Belongs to the alkaline phosphatase family.</text>
</comment>